<reference evidence="1" key="1">
    <citation type="journal article" date="2020" name="Stud. Mycol.">
        <title>101 Dothideomycetes genomes: a test case for predicting lifestyles and emergence of pathogens.</title>
        <authorList>
            <person name="Haridas S."/>
            <person name="Albert R."/>
            <person name="Binder M."/>
            <person name="Bloem J."/>
            <person name="Labutti K."/>
            <person name="Salamov A."/>
            <person name="Andreopoulos B."/>
            <person name="Baker S."/>
            <person name="Barry K."/>
            <person name="Bills G."/>
            <person name="Bluhm B."/>
            <person name="Cannon C."/>
            <person name="Castanera R."/>
            <person name="Culley D."/>
            <person name="Daum C."/>
            <person name="Ezra D."/>
            <person name="Gonzalez J."/>
            <person name="Henrissat B."/>
            <person name="Kuo A."/>
            <person name="Liang C."/>
            <person name="Lipzen A."/>
            <person name="Lutzoni F."/>
            <person name="Magnuson J."/>
            <person name="Mondo S."/>
            <person name="Nolan M."/>
            <person name="Ohm R."/>
            <person name="Pangilinan J."/>
            <person name="Park H.-J."/>
            <person name="Ramirez L."/>
            <person name="Alfaro M."/>
            <person name="Sun H."/>
            <person name="Tritt A."/>
            <person name="Yoshinaga Y."/>
            <person name="Zwiers L.-H."/>
            <person name="Turgeon B."/>
            <person name="Goodwin S."/>
            <person name="Spatafora J."/>
            <person name="Crous P."/>
            <person name="Grigoriev I."/>
        </authorList>
    </citation>
    <scope>NUCLEOTIDE SEQUENCE</scope>
    <source>
        <strain evidence="1">HMLAC05119</strain>
    </source>
</reference>
<organism evidence="1 2">
    <name type="scientific">Ampelomyces quisqualis</name>
    <name type="common">Powdery mildew agent</name>
    <dbReference type="NCBI Taxonomy" id="50730"/>
    <lineage>
        <taxon>Eukaryota</taxon>
        <taxon>Fungi</taxon>
        <taxon>Dikarya</taxon>
        <taxon>Ascomycota</taxon>
        <taxon>Pezizomycotina</taxon>
        <taxon>Dothideomycetes</taxon>
        <taxon>Pleosporomycetidae</taxon>
        <taxon>Pleosporales</taxon>
        <taxon>Pleosporineae</taxon>
        <taxon>Phaeosphaeriaceae</taxon>
        <taxon>Ampelomyces</taxon>
    </lineage>
</organism>
<protein>
    <submittedName>
        <fullName evidence="1">Uncharacterized protein</fullName>
    </submittedName>
</protein>
<evidence type="ECO:0000313" key="2">
    <source>
        <dbReference type="Proteomes" id="UP000800096"/>
    </source>
</evidence>
<dbReference type="EMBL" id="ML979134">
    <property type="protein sequence ID" value="KAF1917388.1"/>
    <property type="molecule type" value="Genomic_DNA"/>
</dbReference>
<dbReference type="Proteomes" id="UP000800096">
    <property type="component" value="Unassembled WGS sequence"/>
</dbReference>
<evidence type="ECO:0000313" key="1">
    <source>
        <dbReference type="EMBL" id="KAF1917388.1"/>
    </source>
</evidence>
<accession>A0A6A5QR83</accession>
<proteinExistence type="predicted"/>
<keyword evidence="2" id="KW-1185">Reference proteome</keyword>
<sequence length="65" mass="7298">MSIFYRRQLKELQKTECLDSVLCFTKEEAKSGITGAVTTIMSLFTIARHGNSLGWPYSYCGIDTS</sequence>
<dbReference type="AlphaFoldDB" id="A0A6A5QR83"/>
<name>A0A6A5QR83_AMPQU</name>
<gene>
    <name evidence="1" type="ORF">BDU57DRAFT_513611</name>
</gene>